<dbReference type="Pfam" id="PF01055">
    <property type="entry name" value="Glyco_hydro_31_2nd"/>
    <property type="match status" value="1"/>
</dbReference>
<keyword evidence="2 5" id="KW-0378">Hydrolase</keyword>
<name>A0A6A6X473_9PLEO</name>
<feature type="chain" id="PRO_5025669154" evidence="3">
    <location>
        <begin position="20"/>
        <end position="623"/>
    </location>
</feature>
<evidence type="ECO:0000256" key="3">
    <source>
        <dbReference type="SAM" id="SignalP"/>
    </source>
</evidence>
<dbReference type="PANTHER" id="PTHR43863:SF2">
    <property type="entry name" value="MALTASE-GLUCOAMYLASE"/>
    <property type="match status" value="1"/>
</dbReference>
<dbReference type="PANTHER" id="PTHR43863">
    <property type="entry name" value="HYDROLASE, PUTATIVE (AFU_ORTHOLOGUE AFUA_1G03140)-RELATED"/>
    <property type="match status" value="1"/>
</dbReference>
<keyword evidence="2" id="KW-0326">Glycosidase</keyword>
<evidence type="ECO:0000313" key="5">
    <source>
        <dbReference type="EMBL" id="KAF2790944.1"/>
    </source>
</evidence>
<feature type="signal peptide" evidence="3">
    <location>
        <begin position="1"/>
        <end position="19"/>
    </location>
</feature>
<dbReference type="OrthoDB" id="10070917at2759"/>
<reference evidence="5" key="1">
    <citation type="journal article" date="2020" name="Stud. Mycol.">
        <title>101 Dothideomycetes genomes: a test case for predicting lifestyles and emergence of pathogens.</title>
        <authorList>
            <person name="Haridas S."/>
            <person name="Albert R."/>
            <person name="Binder M."/>
            <person name="Bloem J."/>
            <person name="Labutti K."/>
            <person name="Salamov A."/>
            <person name="Andreopoulos B."/>
            <person name="Baker S."/>
            <person name="Barry K."/>
            <person name="Bills G."/>
            <person name="Bluhm B."/>
            <person name="Cannon C."/>
            <person name="Castanera R."/>
            <person name="Culley D."/>
            <person name="Daum C."/>
            <person name="Ezra D."/>
            <person name="Gonzalez J."/>
            <person name="Henrissat B."/>
            <person name="Kuo A."/>
            <person name="Liang C."/>
            <person name="Lipzen A."/>
            <person name="Lutzoni F."/>
            <person name="Magnuson J."/>
            <person name="Mondo S."/>
            <person name="Nolan M."/>
            <person name="Ohm R."/>
            <person name="Pangilinan J."/>
            <person name="Park H.-J."/>
            <person name="Ramirez L."/>
            <person name="Alfaro M."/>
            <person name="Sun H."/>
            <person name="Tritt A."/>
            <person name="Yoshinaga Y."/>
            <person name="Zwiers L.-H."/>
            <person name="Turgeon B."/>
            <person name="Goodwin S."/>
            <person name="Spatafora J."/>
            <person name="Crous P."/>
            <person name="Grigoriev I."/>
        </authorList>
    </citation>
    <scope>NUCLEOTIDE SEQUENCE</scope>
    <source>
        <strain evidence="5">CBS 109.77</strain>
    </source>
</reference>
<dbReference type="GO" id="GO:0005975">
    <property type="term" value="P:carbohydrate metabolic process"/>
    <property type="evidence" value="ECO:0007669"/>
    <property type="project" value="InterPro"/>
</dbReference>
<feature type="domain" description="Glycoside hydrolase family 31 TIM barrel" evidence="4">
    <location>
        <begin position="276"/>
        <end position="462"/>
    </location>
</feature>
<dbReference type="Gene3D" id="2.60.40.1760">
    <property type="entry name" value="glycosyl hydrolase (family 31)"/>
    <property type="match status" value="1"/>
</dbReference>
<keyword evidence="3" id="KW-0732">Signal</keyword>
<dbReference type="GO" id="GO:0004553">
    <property type="term" value="F:hydrolase activity, hydrolyzing O-glycosyl compounds"/>
    <property type="evidence" value="ECO:0007669"/>
    <property type="project" value="InterPro"/>
</dbReference>
<proteinExistence type="inferred from homology"/>
<evidence type="ECO:0000313" key="6">
    <source>
        <dbReference type="Proteomes" id="UP000799757"/>
    </source>
</evidence>
<protein>
    <submittedName>
        <fullName evidence="5">Glycoside hydrolase family 31 protein</fullName>
    </submittedName>
</protein>
<dbReference type="InterPro" id="IPR017853">
    <property type="entry name" value="GH"/>
</dbReference>
<evidence type="ECO:0000259" key="4">
    <source>
        <dbReference type="Pfam" id="PF01055"/>
    </source>
</evidence>
<dbReference type="Gene3D" id="3.20.20.80">
    <property type="entry name" value="Glycosidases"/>
    <property type="match status" value="2"/>
</dbReference>
<keyword evidence="6" id="KW-1185">Reference proteome</keyword>
<dbReference type="AlphaFoldDB" id="A0A6A6X473"/>
<dbReference type="PROSITE" id="PS51257">
    <property type="entry name" value="PROKAR_LIPOPROTEIN"/>
    <property type="match status" value="1"/>
</dbReference>
<evidence type="ECO:0000256" key="1">
    <source>
        <dbReference type="ARBA" id="ARBA00007806"/>
    </source>
</evidence>
<dbReference type="InterPro" id="IPR000322">
    <property type="entry name" value="Glyco_hydro_31_TIM"/>
</dbReference>
<accession>A0A6A6X473</accession>
<comment type="similarity">
    <text evidence="1 2">Belongs to the glycosyl hydrolase 31 family.</text>
</comment>
<gene>
    <name evidence="5" type="ORF">K505DRAFT_409523</name>
</gene>
<organism evidence="5 6">
    <name type="scientific">Melanomma pulvis-pyrius CBS 109.77</name>
    <dbReference type="NCBI Taxonomy" id="1314802"/>
    <lineage>
        <taxon>Eukaryota</taxon>
        <taxon>Fungi</taxon>
        <taxon>Dikarya</taxon>
        <taxon>Ascomycota</taxon>
        <taxon>Pezizomycotina</taxon>
        <taxon>Dothideomycetes</taxon>
        <taxon>Pleosporomycetidae</taxon>
        <taxon>Pleosporales</taxon>
        <taxon>Melanommataceae</taxon>
        <taxon>Melanomma</taxon>
    </lineage>
</organism>
<dbReference type="EMBL" id="MU002046">
    <property type="protein sequence ID" value="KAF2790944.1"/>
    <property type="molecule type" value="Genomic_DNA"/>
</dbReference>
<evidence type="ECO:0000256" key="2">
    <source>
        <dbReference type="RuleBase" id="RU361185"/>
    </source>
</evidence>
<dbReference type="Proteomes" id="UP000799757">
    <property type="component" value="Unassembled WGS sequence"/>
</dbReference>
<sequence length="623" mass="68772">MKGVRLLLSLGALITSISCDYKISLTTSSGLVISDGNNTIVNNSAILAGNQNTTATALKNSTQGLTYSFITPTIAKVTLNTSSSFLGARFSAASDARFFGVWEYPFNYQIDNSNITFDLKGVGNNVGINWVNARAPFFLTSAGYGVYSDTLKMGSYNFSVPGEAQFIFNSSSLSIIEQYTALSARSEMPPTSGLGPTFWSDDFTQDFHGSVSNAQENIQDVVNHLYYSQIRATGNRSWGNFDFDPNFYPNPRGFIKNLTDWGFDFQLRKKSEEGGLGEALNLSIPAAYDYFEKKLEYFASVGVKGYKIDRGEEGEMPDYVQNEQMALFLQLAYDSMVQKWGASNYFTFARSVVDRSRARTAVWNGDSHANFTGLAYTVASGIRAGLMSFPIWGSDTGGYTREGALTPTEEVWARWMWFSAFSPVYELMLGTNHTPWYAPYTQQTVDALKATSNLHADLTPYIKSYAYTASKTGIPIIRALFLEAATDAKTWDFLVAPIVSAGGKRSYFSKNSTYSAGATANVSVGLDSIPVYVTQGAIIPRGDIFQGNAKWIEDWQPFLRIELFPSFEVAESRFTAVEIVLKTDKEKGSAAVVWYLKEQQGGKEVNLNRGGGFTELKDVECLF</sequence>
<dbReference type="SUPFAM" id="SSF51445">
    <property type="entry name" value="(Trans)glycosidases"/>
    <property type="match status" value="1"/>
</dbReference>
<dbReference type="InterPro" id="IPR051816">
    <property type="entry name" value="Glycosyl_Hydrolase_31"/>
</dbReference>